<dbReference type="EMBL" id="QEXV01000006">
    <property type="protein sequence ID" value="PWE16620.1"/>
    <property type="molecule type" value="Genomic_DNA"/>
</dbReference>
<feature type="domain" description="DUF4440" evidence="2">
    <location>
        <begin position="36"/>
        <end position="143"/>
    </location>
</feature>
<evidence type="ECO:0000256" key="1">
    <source>
        <dbReference type="SAM" id="SignalP"/>
    </source>
</evidence>
<dbReference type="RefSeq" id="WP_109253775.1">
    <property type="nucleotide sequence ID" value="NZ_QEXV01000006.1"/>
</dbReference>
<protein>
    <submittedName>
        <fullName evidence="3">DUF4440 domain-containing protein</fullName>
    </submittedName>
</protein>
<gene>
    <name evidence="3" type="ORF">DDZ18_12710</name>
</gene>
<organism evidence="3 4">
    <name type="scientific">Marinicauda salina</name>
    <dbReference type="NCBI Taxonomy" id="2135793"/>
    <lineage>
        <taxon>Bacteria</taxon>
        <taxon>Pseudomonadati</taxon>
        <taxon>Pseudomonadota</taxon>
        <taxon>Alphaproteobacteria</taxon>
        <taxon>Maricaulales</taxon>
        <taxon>Maricaulaceae</taxon>
        <taxon>Marinicauda</taxon>
    </lineage>
</organism>
<dbReference type="Proteomes" id="UP000245168">
    <property type="component" value="Unassembled WGS sequence"/>
</dbReference>
<sequence>MRTLISAVLCCCWLAVAAPANAQECAGDSPHAAEVCAVLAAQQEAWNAGDVRGFMDGYWNSEALIFASGGDVTRGWEPTLERYLARYDTPEAMGRLAFSGIEVSALGEDAALAFGRWRLERETDAPNGLFSLVFRRIDGDWRIVHDHTSSAD</sequence>
<dbReference type="OrthoDB" id="120856at2"/>
<dbReference type="AlphaFoldDB" id="A0A2U2BRI6"/>
<evidence type="ECO:0000259" key="2">
    <source>
        <dbReference type="Pfam" id="PF14534"/>
    </source>
</evidence>
<feature type="chain" id="PRO_5015403331" evidence="1">
    <location>
        <begin position="23"/>
        <end position="152"/>
    </location>
</feature>
<keyword evidence="4" id="KW-1185">Reference proteome</keyword>
<evidence type="ECO:0000313" key="3">
    <source>
        <dbReference type="EMBL" id="PWE16620.1"/>
    </source>
</evidence>
<dbReference type="Gene3D" id="3.10.450.50">
    <property type="match status" value="1"/>
</dbReference>
<reference evidence="4" key="1">
    <citation type="submission" date="2018-05" db="EMBL/GenBank/DDBJ databases">
        <authorList>
            <person name="Liu B.-T."/>
        </authorList>
    </citation>
    <scope>NUCLEOTIDE SEQUENCE [LARGE SCALE GENOMIC DNA]</scope>
    <source>
        <strain evidence="4">WD6-1</strain>
    </source>
</reference>
<feature type="signal peptide" evidence="1">
    <location>
        <begin position="1"/>
        <end position="22"/>
    </location>
</feature>
<name>A0A2U2BRI6_9PROT</name>
<proteinExistence type="predicted"/>
<keyword evidence="1" id="KW-0732">Signal</keyword>
<dbReference type="Pfam" id="PF14534">
    <property type="entry name" value="DUF4440"/>
    <property type="match status" value="1"/>
</dbReference>
<comment type="caution">
    <text evidence="3">The sequence shown here is derived from an EMBL/GenBank/DDBJ whole genome shotgun (WGS) entry which is preliminary data.</text>
</comment>
<accession>A0A2U2BRI6</accession>
<evidence type="ECO:0000313" key="4">
    <source>
        <dbReference type="Proteomes" id="UP000245168"/>
    </source>
</evidence>
<dbReference type="InterPro" id="IPR027843">
    <property type="entry name" value="DUF4440"/>
</dbReference>
<dbReference type="InterPro" id="IPR032710">
    <property type="entry name" value="NTF2-like_dom_sf"/>
</dbReference>
<dbReference type="SUPFAM" id="SSF54427">
    <property type="entry name" value="NTF2-like"/>
    <property type="match status" value="1"/>
</dbReference>